<dbReference type="RefSeq" id="WP_006431720.1">
    <property type="nucleotide sequence ID" value="NZ_AOID01000036.1"/>
</dbReference>
<dbReference type="Proteomes" id="UP000011632">
    <property type="component" value="Unassembled WGS sequence"/>
</dbReference>
<proteinExistence type="predicted"/>
<dbReference type="PATRIC" id="fig|1227496.3.peg.2648"/>
<sequence>MADNTVEVRIESVTATHDRSGAIEHVDIELTHDGSVMNDTRHRAPIPAVEYRFVVDDRTAKLVEINTVDEDSEHNYDGVPGVSLDDLQTISAAYEVLEGFDAIDDVESVDETVAEVAGFADEISYKD</sequence>
<dbReference type="AlphaFoldDB" id="L9XX03"/>
<reference evidence="1 2" key="1">
    <citation type="journal article" date="2014" name="PLoS Genet.">
        <title>Phylogenetically driven sequencing of extremely halophilic archaea reveals strategies for static and dynamic osmo-response.</title>
        <authorList>
            <person name="Becker E.A."/>
            <person name="Seitzer P.M."/>
            <person name="Tritt A."/>
            <person name="Larsen D."/>
            <person name="Krusor M."/>
            <person name="Yao A.I."/>
            <person name="Wu D."/>
            <person name="Madern D."/>
            <person name="Eisen J.A."/>
            <person name="Darling A.E."/>
            <person name="Facciotti M.T."/>
        </authorList>
    </citation>
    <scope>NUCLEOTIDE SEQUENCE [LARGE SCALE GENOMIC DNA]</scope>
    <source>
        <strain evidence="1 2">JCM 10478</strain>
    </source>
</reference>
<dbReference type="EMBL" id="AOID01000036">
    <property type="protein sequence ID" value="ELY66305.1"/>
    <property type="molecule type" value="Genomic_DNA"/>
</dbReference>
<evidence type="ECO:0000313" key="1">
    <source>
        <dbReference type="EMBL" id="ELY66305.1"/>
    </source>
</evidence>
<evidence type="ECO:0000313" key="2">
    <source>
        <dbReference type="Proteomes" id="UP000011632"/>
    </source>
</evidence>
<gene>
    <name evidence="1" type="ORF">C489_13126</name>
</gene>
<protein>
    <submittedName>
        <fullName evidence="1">Uncharacterized protein</fullName>
    </submittedName>
</protein>
<accession>L9XX03</accession>
<organism evidence="1 2">
    <name type="scientific">Natrinema versiforme JCM 10478</name>
    <dbReference type="NCBI Taxonomy" id="1227496"/>
    <lineage>
        <taxon>Archaea</taxon>
        <taxon>Methanobacteriati</taxon>
        <taxon>Methanobacteriota</taxon>
        <taxon>Stenosarchaea group</taxon>
        <taxon>Halobacteria</taxon>
        <taxon>Halobacteriales</taxon>
        <taxon>Natrialbaceae</taxon>
        <taxon>Natrinema</taxon>
    </lineage>
</organism>
<name>L9XX03_9EURY</name>
<keyword evidence="2" id="KW-1185">Reference proteome</keyword>
<comment type="caution">
    <text evidence="1">The sequence shown here is derived from an EMBL/GenBank/DDBJ whole genome shotgun (WGS) entry which is preliminary data.</text>
</comment>